<organism evidence="1 2">
    <name type="scientific">Smallanthus sonchifolius</name>
    <dbReference type="NCBI Taxonomy" id="185202"/>
    <lineage>
        <taxon>Eukaryota</taxon>
        <taxon>Viridiplantae</taxon>
        <taxon>Streptophyta</taxon>
        <taxon>Embryophyta</taxon>
        <taxon>Tracheophyta</taxon>
        <taxon>Spermatophyta</taxon>
        <taxon>Magnoliopsida</taxon>
        <taxon>eudicotyledons</taxon>
        <taxon>Gunneridae</taxon>
        <taxon>Pentapetalae</taxon>
        <taxon>asterids</taxon>
        <taxon>campanulids</taxon>
        <taxon>Asterales</taxon>
        <taxon>Asteraceae</taxon>
        <taxon>Asteroideae</taxon>
        <taxon>Heliantheae alliance</taxon>
        <taxon>Millerieae</taxon>
        <taxon>Smallanthus</taxon>
    </lineage>
</organism>
<reference evidence="1 2" key="2">
    <citation type="journal article" date="2022" name="Mol. Ecol. Resour.">
        <title>The genomes of chicory, endive, great burdock and yacon provide insights into Asteraceae paleo-polyploidization history and plant inulin production.</title>
        <authorList>
            <person name="Fan W."/>
            <person name="Wang S."/>
            <person name="Wang H."/>
            <person name="Wang A."/>
            <person name="Jiang F."/>
            <person name="Liu H."/>
            <person name="Zhao H."/>
            <person name="Xu D."/>
            <person name="Zhang Y."/>
        </authorList>
    </citation>
    <scope>NUCLEOTIDE SEQUENCE [LARGE SCALE GENOMIC DNA]</scope>
    <source>
        <strain evidence="2">cv. Yunnan</strain>
        <tissue evidence="1">Leaves</tissue>
    </source>
</reference>
<accession>A0ACB9IEH0</accession>
<dbReference type="Proteomes" id="UP001056120">
    <property type="component" value="Linkage Group LG08"/>
</dbReference>
<keyword evidence="2" id="KW-1185">Reference proteome</keyword>
<name>A0ACB9IEH0_9ASTR</name>
<evidence type="ECO:0000313" key="2">
    <source>
        <dbReference type="Proteomes" id="UP001056120"/>
    </source>
</evidence>
<sequence>MSLESGTWNWDLMKFTDVDDHRIKNRAFEKTTQQGKGLSNIYSKFNLPHLNRLNQSIKASDHFFSSVNGVICQ</sequence>
<gene>
    <name evidence="1" type="ORF">L1987_21826</name>
</gene>
<reference evidence="2" key="1">
    <citation type="journal article" date="2022" name="Mol. Ecol. Resour.">
        <title>The genomes of chicory, endive, great burdock and yacon provide insights into Asteraceae palaeo-polyploidization history and plant inulin production.</title>
        <authorList>
            <person name="Fan W."/>
            <person name="Wang S."/>
            <person name="Wang H."/>
            <person name="Wang A."/>
            <person name="Jiang F."/>
            <person name="Liu H."/>
            <person name="Zhao H."/>
            <person name="Xu D."/>
            <person name="Zhang Y."/>
        </authorList>
    </citation>
    <scope>NUCLEOTIDE SEQUENCE [LARGE SCALE GENOMIC DNA]</scope>
    <source>
        <strain evidence="2">cv. Yunnan</strain>
    </source>
</reference>
<dbReference type="EMBL" id="CM042025">
    <property type="protein sequence ID" value="KAI3805938.1"/>
    <property type="molecule type" value="Genomic_DNA"/>
</dbReference>
<evidence type="ECO:0000313" key="1">
    <source>
        <dbReference type="EMBL" id="KAI3805938.1"/>
    </source>
</evidence>
<comment type="caution">
    <text evidence="1">The sequence shown here is derived from an EMBL/GenBank/DDBJ whole genome shotgun (WGS) entry which is preliminary data.</text>
</comment>
<protein>
    <submittedName>
        <fullName evidence="1">Uncharacterized protein</fullName>
    </submittedName>
</protein>
<proteinExistence type="predicted"/>